<evidence type="ECO:0000313" key="10">
    <source>
        <dbReference type="EMBL" id="OUP60704.1"/>
    </source>
</evidence>
<feature type="transmembrane region" description="Helical" evidence="8">
    <location>
        <begin position="276"/>
        <end position="297"/>
    </location>
</feature>
<dbReference type="Proteomes" id="UP000195897">
    <property type="component" value="Unassembled WGS sequence"/>
</dbReference>
<feature type="transmembrane region" description="Helical" evidence="8">
    <location>
        <begin position="303"/>
        <end position="324"/>
    </location>
</feature>
<dbReference type="Pfam" id="PF01594">
    <property type="entry name" value="AI-2E_transport"/>
    <property type="match status" value="1"/>
</dbReference>
<evidence type="ECO:0000256" key="2">
    <source>
        <dbReference type="ARBA" id="ARBA00009773"/>
    </source>
</evidence>
<dbReference type="PANTHER" id="PTHR21716:SF53">
    <property type="entry name" value="PERMEASE PERM-RELATED"/>
    <property type="match status" value="1"/>
</dbReference>
<dbReference type="EMBL" id="NFKL01000001">
    <property type="protein sequence ID" value="OUP60704.1"/>
    <property type="molecule type" value="Genomic_DNA"/>
</dbReference>
<sequence>MKSPFQNQYFRVAVSAWLVIVMSILCFFTFYKLDTIKEILGQLSSILRPFTFGFVVAYLLLPIFNTLVRKTNPWFSRVIRNPKKAKSFNKLFCSLISVTFFLLIVVALLSMVLPQLAESVMGLLEKLPEYLNRTEEWLTVHLFSNNPILEGNVQQLYASVSSSLMEWANTQLVPQLLEVMRGNFVGSFVSNTISFLKTVLVGFISAVYMLNSKDTFSAQGKKLIYSMFHTDTANVILENIRFVHKVFGGFITGKLLDSLIIGLITFFAMSILQMPYVLLISVIIGVTNIIPFFGPFIGAIPSTLLIILVSPLQGVYFVIFILILQQFDGNILGPKILGDSTGLASFWVMFAILLFGGMFGFAGMVVGVPLFAVIYSAVSGLVNRSLGKKKLSVQTADYITLDHIDAESGEMIPITKDTIAPTAVKLERFKRRKPSEHDDTKK</sequence>
<comment type="subcellular location">
    <subcellularLocation>
        <location evidence="1">Cell membrane</location>
        <topology evidence="1">Multi-pass membrane protein</topology>
    </subcellularLocation>
</comment>
<evidence type="ECO:0000256" key="6">
    <source>
        <dbReference type="ARBA" id="ARBA00022989"/>
    </source>
</evidence>
<evidence type="ECO:0000256" key="1">
    <source>
        <dbReference type="ARBA" id="ARBA00004651"/>
    </source>
</evidence>
<feature type="transmembrane region" description="Helical" evidence="8">
    <location>
        <begin position="88"/>
        <end position="113"/>
    </location>
</feature>
<dbReference type="STRING" id="501571.GCA_900143195_02211"/>
<feature type="transmembrane region" description="Helical" evidence="8">
    <location>
        <begin position="50"/>
        <end position="68"/>
    </location>
</feature>
<evidence type="ECO:0000256" key="7">
    <source>
        <dbReference type="ARBA" id="ARBA00023136"/>
    </source>
</evidence>
<accession>A0A1Y4LAG5</accession>
<dbReference type="RefSeq" id="WP_016146722.1">
    <property type="nucleotide sequence ID" value="NZ_CABKSA010000001.1"/>
</dbReference>
<proteinExistence type="inferred from homology"/>
<dbReference type="GO" id="GO:0055085">
    <property type="term" value="P:transmembrane transport"/>
    <property type="evidence" value="ECO:0007669"/>
    <property type="project" value="TreeGrafter"/>
</dbReference>
<dbReference type="AlphaFoldDB" id="A0A1Y4LAG5"/>
<evidence type="ECO:0000313" key="11">
    <source>
        <dbReference type="Proteomes" id="UP000195326"/>
    </source>
</evidence>
<dbReference type="EMBL" id="NFKK01000003">
    <property type="protein sequence ID" value="OUP53715.1"/>
    <property type="molecule type" value="Genomic_DNA"/>
</dbReference>
<protein>
    <submittedName>
        <fullName evidence="9">AI-2E family transporter</fullName>
    </submittedName>
</protein>
<keyword evidence="4" id="KW-1003">Cell membrane</keyword>
<evidence type="ECO:0000313" key="12">
    <source>
        <dbReference type="Proteomes" id="UP000195897"/>
    </source>
</evidence>
<dbReference type="PANTHER" id="PTHR21716">
    <property type="entry name" value="TRANSMEMBRANE PROTEIN"/>
    <property type="match status" value="1"/>
</dbReference>
<dbReference type="InterPro" id="IPR002549">
    <property type="entry name" value="AI-2E-like"/>
</dbReference>
<gene>
    <name evidence="10" type="ORF">B5F15_00360</name>
    <name evidence="9" type="ORF">B5F17_03780</name>
</gene>
<feature type="transmembrane region" description="Helical" evidence="8">
    <location>
        <begin position="361"/>
        <end position="382"/>
    </location>
</feature>
<evidence type="ECO:0000313" key="9">
    <source>
        <dbReference type="EMBL" id="OUP53715.1"/>
    </source>
</evidence>
<evidence type="ECO:0000256" key="8">
    <source>
        <dbReference type="SAM" id="Phobius"/>
    </source>
</evidence>
<keyword evidence="6 8" id="KW-1133">Transmembrane helix</keyword>
<name>A0A1Y4LAG5_9FIRM</name>
<evidence type="ECO:0000256" key="3">
    <source>
        <dbReference type="ARBA" id="ARBA00022448"/>
    </source>
</evidence>
<reference evidence="11 12" key="1">
    <citation type="submission" date="2017-04" db="EMBL/GenBank/DDBJ databases">
        <title>Function of individual gut microbiota members based on whole genome sequencing of pure cultures obtained from chicken caecum.</title>
        <authorList>
            <person name="Medvecky M."/>
            <person name="Cejkova D."/>
            <person name="Polansky O."/>
            <person name="Karasova D."/>
            <person name="Kubasova T."/>
            <person name="Cizek A."/>
            <person name="Rychlik I."/>
        </authorList>
    </citation>
    <scope>NUCLEOTIDE SEQUENCE [LARGE SCALE GENOMIC DNA]</scope>
    <source>
        <strain evidence="11">An179</strain>
        <strain evidence="12">An180</strain>
    </source>
</reference>
<evidence type="ECO:0000256" key="5">
    <source>
        <dbReference type="ARBA" id="ARBA00022692"/>
    </source>
</evidence>
<keyword evidence="7 8" id="KW-0472">Membrane</keyword>
<dbReference type="Proteomes" id="UP000195326">
    <property type="component" value="Unassembled WGS sequence"/>
</dbReference>
<evidence type="ECO:0000256" key="4">
    <source>
        <dbReference type="ARBA" id="ARBA00022475"/>
    </source>
</evidence>
<keyword evidence="5 8" id="KW-0812">Transmembrane</keyword>
<reference evidence="9" key="2">
    <citation type="journal article" date="2018" name="BMC Genomics">
        <title>Whole genome sequencing and function prediction of 133 gut anaerobes isolated from chicken caecum in pure cultures.</title>
        <authorList>
            <person name="Medvecky M."/>
            <person name="Cejkova D."/>
            <person name="Polansky O."/>
            <person name="Karasova D."/>
            <person name="Kubasova T."/>
            <person name="Cizek A."/>
            <person name="Rychlik I."/>
        </authorList>
    </citation>
    <scope>NUCLEOTIDE SEQUENCE</scope>
    <source>
        <strain evidence="10">An179</strain>
        <strain evidence="9">An180</strain>
    </source>
</reference>
<dbReference type="GO" id="GO:0005886">
    <property type="term" value="C:plasma membrane"/>
    <property type="evidence" value="ECO:0007669"/>
    <property type="project" value="UniProtKB-SubCell"/>
</dbReference>
<organism evidence="9 12">
    <name type="scientific">Butyricicoccus pullicaecorum</name>
    <dbReference type="NCBI Taxonomy" id="501571"/>
    <lineage>
        <taxon>Bacteria</taxon>
        <taxon>Bacillati</taxon>
        <taxon>Bacillota</taxon>
        <taxon>Clostridia</taxon>
        <taxon>Eubacteriales</taxon>
        <taxon>Butyricicoccaceae</taxon>
        <taxon>Butyricicoccus</taxon>
    </lineage>
</organism>
<comment type="caution">
    <text evidence="9">The sequence shown here is derived from an EMBL/GenBank/DDBJ whole genome shotgun (WGS) entry which is preliminary data.</text>
</comment>
<comment type="similarity">
    <text evidence="2">Belongs to the autoinducer-2 exporter (AI-2E) (TC 2.A.86) family.</text>
</comment>
<keyword evidence="3" id="KW-0813">Transport</keyword>
<feature type="transmembrane region" description="Helical" evidence="8">
    <location>
        <begin position="188"/>
        <end position="211"/>
    </location>
</feature>
<feature type="transmembrane region" description="Helical" evidence="8">
    <location>
        <begin position="12"/>
        <end position="30"/>
    </location>
</feature>
<feature type="transmembrane region" description="Helical" evidence="8">
    <location>
        <begin position="246"/>
        <end position="269"/>
    </location>
</feature>